<comment type="caution">
    <text evidence="1">The sequence shown here is derived from an EMBL/GenBank/DDBJ whole genome shotgun (WGS) entry which is preliminary data.</text>
</comment>
<sequence length="518" mass="57058">MVIEALLEDLDEIMEVSESECYPDNPSSFSDEDDSLSEPEYCSPRLISAGTLVPRPQQTYVKRVMNIPADDPALAPVDDIFDSLALPGPAIRVGMTAEAQCVRQTCVRSITAADISARVFKDVSAFVNAGGKGVEVNTTDKALREYLDHLDTTVSAPYQASFAPSKNKDAPTIRSFEDYSLAVAWVCLCRIDAAHSAKHTFSDDAIAAVHSFAVKVVKAVCAPAEIGPGLFGLGSNQFRTSSYSNDTCNIFIIRMSWLFMALRMLAFMPQMPESEDILELTLPLVKKTIDIDPKLSSQKLYEKMFPAEVRDSDHDVKSIKSPDLMRLSREVRSELLQHIVRIARYSRKPQSVIPAIYRFWSSQLTLPAVELLPQIHKKKAIAQLTRTLIDKGSPIALCRCLVDTGLIHEQELMGKTGLVHVLLTYAAAGSKPVRIVATNTIALMPRPVALSSVLLCPASLAGVTVAVGWRVNGVKLPMSEKMAKAKVLIDLSDDERRKLCSILKRSKSWQVQQSLLRV</sequence>
<protein>
    <submittedName>
        <fullName evidence="1">Uncharacterized protein</fullName>
    </submittedName>
</protein>
<dbReference type="Proteomes" id="UP000717585">
    <property type="component" value="Unassembled WGS sequence"/>
</dbReference>
<keyword evidence="2" id="KW-1185">Reference proteome</keyword>
<accession>A0A8J6B8J4</accession>
<dbReference type="AlphaFoldDB" id="A0A8J6B8J4"/>
<evidence type="ECO:0000313" key="2">
    <source>
        <dbReference type="Proteomes" id="UP000717585"/>
    </source>
</evidence>
<proteinExistence type="predicted"/>
<gene>
    <name evidence="1" type="ORF">J8273_1450</name>
</gene>
<reference evidence="1" key="1">
    <citation type="submission" date="2021-05" db="EMBL/GenBank/DDBJ databases">
        <title>A free-living protist that lacks canonical eukaryotic 1 DNA replication and segregation systems.</title>
        <authorList>
            <person name="Salas-Leiva D.E."/>
            <person name="Tromer E.C."/>
            <person name="Curtis B.A."/>
            <person name="Jerlstrom-Hultqvist J."/>
            <person name="Kolisko M."/>
            <person name="Yi Z."/>
            <person name="Salas-Leiva J.S."/>
            <person name="Gallot-Lavallee L."/>
            <person name="Kops G.J.P.L."/>
            <person name="Archibald J.M."/>
            <person name="Simpson A.G.B."/>
            <person name="Roger A.J."/>
        </authorList>
    </citation>
    <scope>NUCLEOTIDE SEQUENCE</scope>
    <source>
        <strain evidence="1">BICM</strain>
    </source>
</reference>
<name>A0A8J6B8J4_9EUKA</name>
<organism evidence="1 2">
    <name type="scientific">Carpediemonas membranifera</name>
    <dbReference type="NCBI Taxonomy" id="201153"/>
    <lineage>
        <taxon>Eukaryota</taxon>
        <taxon>Metamonada</taxon>
        <taxon>Carpediemonas-like organisms</taxon>
        <taxon>Carpediemonas</taxon>
    </lineage>
</organism>
<evidence type="ECO:0000313" key="1">
    <source>
        <dbReference type="EMBL" id="KAG9396469.1"/>
    </source>
</evidence>
<dbReference type="EMBL" id="JAHDYR010000005">
    <property type="protein sequence ID" value="KAG9396469.1"/>
    <property type="molecule type" value="Genomic_DNA"/>
</dbReference>